<comment type="caution">
    <text evidence="2">The sequence shown here is derived from an EMBL/GenBank/DDBJ whole genome shotgun (WGS) entry which is preliminary data.</text>
</comment>
<dbReference type="EMBL" id="SWJQ01016317">
    <property type="protein sequence ID" value="TRZ04702.1"/>
    <property type="molecule type" value="Genomic_DNA"/>
</dbReference>
<organism evidence="2 3">
    <name type="scientific">Zosterops borbonicus</name>
    <dbReference type="NCBI Taxonomy" id="364589"/>
    <lineage>
        <taxon>Eukaryota</taxon>
        <taxon>Metazoa</taxon>
        <taxon>Chordata</taxon>
        <taxon>Craniata</taxon>
        <taxon>Vertebrata</taxon>
        <taxon>Euteleostomi</taxon>
        <taxon>Archelosauria</taxon>
        <taxon>Archosauria</taxon>
        <taxon>Dinosauria</taxon>
        <taxon>Saurischia</taxon>
        <taxon>Theropoda</taxon>
        <taxon>Coelurosauria</taxon>
        <taxon>Aves</taxon>
        <taxon>Neognathae</taxon>
        <taxon>Neoaves</taxon>
        <taxon>Telluraves</taxon>
        <taxon>Australaves</taxon>
        <taxon>Passeriformes</taxon>
        <taxon>Sylvioidea</taxon>
        <taxon>Zosteropidae</taxon>
        <taxon>Zosterops</taxon>
    </lineage>
</organism>
<feature type="region of interest" description="Disordered" evidence="1">
    <location>
        <begin position="1"/>
        <end position="60"/>
    </location>
</feature>
<evidence type="ECO:0000313" key="3">
    <source>
        <dbReference type="Proteomes" id="UP000796761"/>
    </source>
</evidence>
<keyword evidence="3" id="KW-1185">Reference proteome</keyword>
<gene>
    <name evidence="2" type="ORF">HGM15179_022405</name>
</gene>
<proteinExistence type="predicted"/>
<dbReference type="AlphaFoldDB" id="A0A8K1FVD2"/>
<evidence type="ECO:0000256" key="1">
    <source>
        <dbReference type="SAM" id="MobiDB-lite"/>
    </source>
</evidence>
<name>A0A8K1FVD2_9PASS</name>
<feature type="compositionally biased region" description="Basic residues" evidence="1">
    <location>
        <begin position="39"/>
        <end position="53"/>
    </location>
</feature>
<dbReference type="Proteomes" id="UP000796761">
    <property type="component" value="Unassembled WGS sequence"/>
</dbReference>
<feature type="non-terminal residue" evidence="2">
    <location>
        <position position="1"/>
    </location>
</feature>
<evidence type="ECO:0000313" key="2">
    <source>
        <dbReference type="EMBL" id="TRZ04702.1"/>
    </source>
</evidence>
<feature type="non-terminal residue" evidence="2">
    <location>
        <position position="60"/>
    </location>
</feature>
<sequence>SPPAPRTAEPRARCGHQPLCLQHQTGVEGRGGPDPQGAHPRHRLRLLHPRRLRSPGGAQD</sequence>
<protein>
    <submittedName>
        <fullName evidence="2">Uncharacterized protein</fullName>
    </submittedName>
</protein>
<reference evidence="2" key="1">
    <citation type="submission" date="2019-04" db="EMBL/GenBank/DDBJ databases">
        <title>Genome assembly of Zosterops borbonicus 15179.</title>
        <authorList>
            <person name="Leroy T."/>
            <person name="Anselmetti Y."/>
            <person name="Tilak M.-K."/>
            <person name="Nabholz B."/>
        </authorList>
    </citation>
    <scope>NUCLEOTIDE SEQUENCE</scope>
    <source>
        <strain evidence="2">HGM_15179</strain>
        <tissue evidence="2">Muscle</tissue>
    </source>
</reference>
<accession>A0A8K1FVD2</accession>